<dbReference type="PANTHER" id="PTHR33327">
    <property type="entry name" value="ENDONUCLEASE"/>
    <property type="match status" value="1"/>
</dbReference>
<organism evidence="3 4">
    <name type="scientific">Exocentrus adspersus</name>
    <dbReference type="NCBI Taxonomy" id="1586481"/>
    <lineage>
        <taxon>Eukaryota</taxon>
        <taxon>Metazoa</taxon>
        <taxon>Ecdysozoa</taxon>
        <taxon>Arthropoda</taxon>
        <taxon>Hexapoda</taxon>
        <taxon>Insecta</taxon>
        <taxon>Pterygota</taxon>
        <taxon>Neoptera</taxon>
        <taxon>Endopterygota</taxon>
        <taxon>Coleoptera</taxon>
        <taxon>Polyphaga</taxon>
        <taxon>Cucujiformia</taxon>
        <taxon>Chrysomeloidea</taxon>
        <taxon>Cerambycidae</taxon>
        <taxon>Lamiinae</taxon>
        <taxon>Acanthocinini</taxon>
        <taxon>Exocentrus</taxon>
    </lineage>
</organism>
<proteinExistence type="predicted"/>
<dbReference type="Pfam" id="PF23055">
    <property type="entry name" value="DUF7041"/>
    <property type="match status" value="1"/>
</dbReference>
<comment type="caution">
    <text evidence="3">The sequence shown here is derived from an EMBL/GenBank/DDBJ whole genome shotgun (WGS) entry which is preliminary data.</text>
</comment>
<dbReference type="PANTHER" id="PTHR33327:SF3">
    <property type="entry name" value="RNA-DIRECTED DNA POLYMERASE"/>
    <property type="match status" value="1"/>
</dbReference>
<feature type="compositionally biased region" description="Polar residues" evidence="1">
    <location>
        <begin position="303"/>
        <end position="315"/>
    </location>
</feature>
<dbReference type="InterPro" id="IPR055469">
    <property type="entry name" value="DUF7041"/>
</dbReference>
<reference evidence="3 4" key="1">
    <citation type="journal article" date="2023" name="Insect Mol. Biol.">
        <title>Genome sequencing provides insights into the evolution of gene families encoding plant cell wall-degrading enzymes in longhorned beetles.</title>
        <authorList>
            <person name="Shin N.R."/>
            <person name="Okamura Y."/>
            <person name="Kirsch R."/>
            <person name="Pauchet Y."/>
        </authorList>
    </citation>
    <scope>NUCLEOTIDE SEQUENCE [LARGE SCALE GENOMIC DNA]</scope>
    <source>
        <strain evidence="3">EAD_L_NR</strain>
    </source>
</reference>
<name>A0AAV8VSJ5_9CUCU</name>
<evidence type="ECO:0000259" key="2">
    <source>
        <dbReference type="Pfam" id="PF23055"/>
    </source>
</evidence>
<protein>
    <recommendedName>
        <fullName evidence="2">DUF7041 domain-containing protein</fullName>
    </recommendedName>
</protein>
<sequence length="340" mass="38129">MSVEDSRGMDSASTSSSSIDRVSVKVPEFIPSDPELWFAMLESSFDAAGIKRNSTKLGYALGALDQKHAIEVRDIIVQPKTEQSYEHLKCELIKRLGSSQDQKTRRLLENEPIGDRKPSQFLRHLRGLAGVEIPDEVLQTLWLKGLPQHIQGILAAHKDLTLDKRADIADSVAEAYRIHSNISEASSSATSARMDYLESALSKALKELAAIKQSLRELRPSSGAHHNKKHIFVFKDLANTTHVFVRHDSTRQPLQQPYNGPYEVKERRDRTFVVRINGQDKTISIDRLKPAFIVAEGLTTDLTQPEDVSSSPTSTAKEDQYTTRSGRQVRFPDRLQGGFR</sequence>
<keyword evidence="4" id="KW-1185">Reference proteome</keyword>
<evidence type="ECO:0000313" key="4">
    <source>
        <dbReference type="Proteomes" id="UP001159042"/>
    </source>
</evidence>
<feature type="region of interest" description="Disordered" evidence="1">
    <location>
        <begin position="303"/>
        <end position="340"/>
    </location>
</feature>
<dbReference type="EMBL" id="JANEYG010000036">
    <property type="protein sequence ID" value="KAJ8916994.1"/>
    <property type="molecule type" value="Genomic_DNA"/>
</dbReference>
<evidence type="ECO:0000256" key="1">
    <source>
        <dbReference type="SAM" id="MobiDB-lite"/>
    </source>
</evidence>
<accession>A0AAV8VSJ5</accession>
<feature type="domain" description="DUF7041" evidence="2">
    <location>
        <begin position="26"/>
        <end position="109"/>
    </location>
</feature>
<evidence type="ECO:0000313" key="3">
    <source>
        <dbReference type="EMBL" id="KAJ8916994.1"/>
    </source>
</evidence>
<dbReference type="AlphaFoldDB" id="A0AAV8VSJ5"/>
<gene>
    <name evidence="3" type="ORF">NQ315_012909</name>
</gene>
<dbReference type="Proteomes" id="UP001159042">
    <property type="component" value="Unassembled WGS sequence"/>
</dbReference>